<feature type="domain" description="Xylose isomerase-like TIM barrel" evidence="1">
    <location>
        <begin position="23"/>
        <end position="287"/>
    </location>
</feature>
<keyword evidence="2" id="KW-0413">Isomerase</keyword>
<dbReference type="PANTHER" id="PTHR12110">
    <property type="entry name" value="HYDROXYPYRUVATE ISOMERASE"/>
    <property type="match status" value="1"/>
</dbReference>
<gene>
    <name evidence="2" type="ORF">H9771_01790</name>
</gene>
<dbReference type="InterPro" id="IPR050312">
    <property type="entry name" value="IolE/XylAMocC-like"/>
</dbReference>
<dbReference type="SUPFAM" id="SSF51658">
    <property type="entry name" value="Xylose isomerase-like"/>
    <property type="match status" value="1"/>
</dbReference>
<evidence type="ECO:0000313" key="2">
    <source>
        <dbReference type="EMBL" id="HJB58386.1"/>
    </source>
</evidence>
<dbReference type="InterPro" id="IPR036237">
    <property type="entry name" value="Xyl_isomerase-like_sf"/>
</dbReference>
<dbReference type="PANTHER" id="PTHR12110:SF21">
    <property type="entry name" value="XYLOSE ISOMERASE-LIKE TIM BARREL DOMAIN-CONTAINING PROTEIN"/>
    <property type="match status" value="1"/>
</dbReference>
<protein>
    <submittedName>
        <fullName evidence="2">Sugar phosphate isomerase/epimerase</fullName>
    </submittedName>
</protein>
<dbReference type="Proteomes" id="UP000824211">
    <property type="component" value="Unassembled WGS sequence"/>
</dbReference>
<organism evidence="2 3">
    <name type="scientific">Candidatus Faecalibacterium faecipullorum</name>
    <dbReference type="NCBI Taxonomy" id="2838578"/>
    <lineage>
        <taxon>Bacteria</taxon>
        <taxon>Bacillati</taxon>
        <taxon>Bacillota</taxon>
        <taxon>Clostridia</taxon>
        <taxon>Eubacteriales</taxon>
        <taxon>Oscillospiraceae</taxon>
        <taxon>Faecalibacterium</taxon>
    </lineage>
</organism>
<accession>A0A9D2MCW5</accession>
<dbReference type="GO" id="GO:0016853">
    <property type="term" value="F:isomerase activity"/>
    <property type="evidence" value="ECO:0007669"/>
    <property type="project" value="UniProtKB-KW"/>
</dbReference>
<comment type="caution">
    <text evidence="2">The sequence shown here is derived from an EMBL/GenBank/DDBJ whole genome shotgun (WGS) entry which is preliminary data.</text>
</comment>
<dbReference type="InterPro" id="IPR013022">
    <property type="entry name" value="Xyl_isomerase-like_TIM-brl"/>
</dbReference>
<reference evidence="2" key="2">
    <citation type="submission" date="2021-04" db="EMBL/GenBank/DDBJ databases">
        <authorList>
            <person name="Gilroy R."/>
        </authorList>
    </citation>
    <scope>NUCLEOTIDE SEQUENCE</scope>
    <source>
        <strain evidence="2">ChiHjej9B8-13557</strain>
    </source>
</reference>
<evidence type="ECO:0000313" key="3">
    <source>
        <dbReference type="Proteomes" id="UP000824211"/>
    </source>
</evidence>
<evidence type="ECO:0000259" key="1">
    <source>
        <dbReference type="Pfam" id="PF01261"/>
    </source>
</evidence>
<dbReference type="Gene3D" id="3.20.20.150">
    <property type="entry name" value="Divalent-metal-dependent TIM barrel enzymes"/>
    <property type="match status" value="1"/>
</dbReference>
<dbReference type="EMBL" id="DWXX01000034">
    <property type="protein sequence ID" value="HJB58386.1"/>
    <property type="molecule type" value="Genomic_DNA"/>
</dbReference>
<name>A0A9D2MCW5_9FIRM</name>
<sequence length="292" mass="31783">MRFGCCGSLVAAGPDRTGVEIAEQIAALGYDYIELPLAEMMALSDGDFAALRRQVAASGLRCETCNNFFPASLRLTGAEADPGRIRAYYTRALERAAQLGAEVIVFGSAGAKRVPDGFDHAAAWRQVVEVTRAAGEAAAAHGITIAIEPVRRPDCNIVNTFAEGVRLAQEVGLGNVRVLVDFYHMVCEKESPDILRRYGAEYLCHVHFSCPAIPEIDGVRDPARISGLYEGELDRRGWWRTYPSSPDEWDYGAFVRAVKDCGYDGRVSLEAHAPAFARQAGEALDVLHTLFG</sequence>
<dbReference type="Pfam" id="PF01261">
    <property type="entry name" value="AP_endonuc_2"/>
    <property type="match status" value="1"/>
</dbReference>
<proteinExistence type="predicted"/>
<reference evidence="2" key="1">
    <citation type="journal article" date="2021" name="PeerJ">
        <title>Extensive microbial diversity within the chicken gut microbiome revealed by metagenomics and culture.</title>
        <authorList>
            <person name="Gilroy R."/>
            <person name="Ravi A."/>
            <person name="Getino M."/>
            <person name="Pursley I."/>
            <person name="Horton D.L."/>
            <person name="Alikhan N.F."/>
            <person name="Baker D."/>
            <person name="Gharbi K."/>
            <person name="Hall N."/>
            <person name="Watson M."/>
            <person name="Adriaenssens E.M."/>
            <person name="Foster-Nyarko E."/>
            <person name="Jarju S."/>
            <person name="Secka A."/>
            <person name="Antonio M."/>
            <person name="Oren A."/>
            <person name="Chaudhuri R.R."/>
            <person name="La Ragione R."/>
            <person name="Hildebrand F."/>
            <person name="Pallen M.J."/>
        </authorList>
    </citation>
    <scope>NUCLEOTIDE SEQUENCE</scope>
    <source>
        <strain evidence="2">ChiHjej9B8-13557</strain>
    </source>
</reference>
<dbReference type="AlphaFoldDB" id="A0A9D2MCW5"/>